<keyword evidence="1" id="KW-0732">Signal</keyword>
<dbReference type="AlphaFoldDB" id="A0AAJ0G9V0"/>
<organism evidence="2 3">
    <name type="scientific">Extremus antarcticus</name>
    <dbReference type="NCBI Taxonomy" id="702011"/>
    <lineage>
        <taxon>Eukaryota</taxon>
        <taxon>Fungi</taxon>
        <taxon>Dikarya</taxon>
        <taxon>Ascomycota</taxon>
        <taxon>Pezizomycotina</taxon>
        <taxon>Dothideomycetes</taxon>
        <taxon>Dothideomycetidae</taxon>
        <taxon>Mycosphaerellales</taxon>
        <taxon>Extremaceae</taxon>
        <taxon>Extremus</taxon>
    </lineage>
</organism>
<protein>
    <submittedName>
        <fullName evidence="2">Uncharacterized protein</fullName>
    </submittedName>
</protein>
<dbReference type="EMBL" id="JAWDJX010000085">
    <property type="protein sequence ID" value="KAK3046611.1"/>
    <property type="molecule type" value="Genomic_DNA"/>
</dbReference>
<sequence length="100" mass="10609">MYTLSLLLLPLAALTTLVASEACVVGGPAARVAAGERCCDFVGEGWFSKYPYQGICVLNGTALPIYEKCVGRFAPDYDLVCIECDETVSCGLKPIDDPAV</sequence>
<feature type="chain" id="PRO_5042588232" evidence="1">
    <location>
        <begin position="23"/>
        <end position="100"/>
    </location>
</feature>
<dbReference type="Proteomes" id="UP001271007">
    <property type="component" value="Unassembled WGS sequence"/>
</dbReference>
<reference evidence="2" key="1">
    <citation type="submission" date="2023-04" db="EMBL/GenBank/DDBJ databases">
        <title>Black Yeasts Isolated from many extreme environments.</title>
        <authorList>
            <person name="Coleine C."/>
            <person name="Stajich J.E."/>
            <person name="Selbmann L."/>
        </authorList>
    </citation>
    <scope>NUCLEOTIDE SEQUENCE</scope>
    <source>
        <strain evidence="2">CCFEE 5312</strain>
    </source>
</reference>
<evidence type="ECO:0000313" key="3">
    <source>
        <dbReference type="Proteomes" id="UP001271007"/>
    </source>
</evidence>
<feature type="signal peptide" evidence="1">
    <location>
        <begin position="1"/>
        <end position="22"/>
    </location>
</feature>
<keyword evidence="3" id="KW-1185">Reference proteome</keyword>
<proteinExistence type="predicted"/>
<evidence type="ECO:0000313" key="2">
    <source>
        <dbReference type="EMBL" id="KAK3046611.1"/>
    </source>
</evidence>
<comment type="caution">
    <text evidence="2">The sequence shown here is derived from an EMBL/GenBank/DDBJ whole genome shotgun (WGS) entry which is preliminary data.</text>
</comment>
<accession>A0AAJ0G9V0</accession>
<gene>
    <name evidence="2" type="ORF">LTR09_011893</name>
</gene>
<name>A0AAJ0G9V0_9PEZI</name>
<evidence type="ECO:0000256" key="1">
    <source>
        <dbReference type="SAM" id="SignalP"/>
    </source>
</evidence>